<evidence type="ECO:0000313" key="1">
    <source>
        <dbReference type="EMBL" id="KAK6729133.1"/>
    </source>
</evidence>
<organism evidence="1 2">
    <name type="scientific">Necator americanus</name>
    <name type="common">Human hookworm</name>
    <dbReference type="NCBI Taxonomy" id="51031"/>
    <lineage>
        <taxon>Eukaryota</taxon>
        <taxon>Metazoa</taxon>
        <taxon>Ecdysozoa</taxon>
        <taxon>Nematoda</taxon>
        <taxon>Chromadorea</taxon>
        <taxon>Rhabditida</taxon>
        <taxon>Rhabditina</taxon>
        <taxon>Rhabditomorpha</taxon>
        <taxon>Strongyloidea</taxon>
        <taxon>Ancylostomatidae</taxon>
        <taxon>Bunostominae</taxon>
        <taxon>Necator</taxon>
    </lineage>
</organism>
<comment type="caution">
    <text evidence="1">The sequence shown here is derived from an EMBL/GenBank/DDBJ whole genome shotgun (WGS) entry which is preliminary data.</text>
</comment>
<sequence length="166" mass="19453">MLYLSPEKHNYTTIHLISQIYGHVLRRRNVLYEREKNSTIQRKSINNIFAIVSHHIGPPNWEVSDPFLNAARMALGVSDRPSNVIELDKAFSSTKFLKESTIKDTRKGHTKPERYTLLRPTISSRCLRQQAEHVFGMEKSKEEKVRQLVLTVPCSHRSNRLSWWER</sequence>
<reference evidence="1 2" key="1">
    <citation type="submission" date="2023-08" db="EMBL/GenBank/DDBJ databases">
        <title>A Necator americanus chromosomal reference genome.</title>
        <authorList>
            <person name="Ilik V."/>
            <person name="Petrzelkova K.J."/>
            <person name="Pardy F."/>
            <person name="Fuh T."/>
            <person name="Niatou-Singa F.S."/>
            <person name="Gouil Q."/>
            <person name="Baker L."/>
            <person name="Ritchie M.E."/>
            <person name="Jex A.R."/>
            <person name="Gazzola D."/>
            <person name="Li H."/>
            <person name="Toshio Fujiwara R."/>
            <person name="Zhan B."/>
            <person name="Aroian R.V."/>
            <person name="Pafco B."/>
            <person name="Schwarz E.M."/>
        </authorList>
    </citation>
    <scope>NUCLEOTIDE SEQUENCE [LARGE SCALE GENOMIC DNA]</scope>
    <source>
        <strain evidence="1 2">Aroian</strain>
        <tissue evidence="1">Whole animal</tissue>
    </source>
</reference>
<proteinExistence type="predicted"/>
<gene>
    <name evidence="1" type="primary">Necator_chrI.g2406</name>
    <name evidence="1" type="ORF">RB195_006278</name>
</gene>
<accession>A0ABR1BRU8</accession>
<evidence type="ECO:0000313" key="2">
    <source>
        <dbReference type="Proteomes" id="UP001303046"/>
    </source>
</evidence>
<name>A0ABR1BRU8_NECAM</name>
<dbReference type="EMBL" id="JAVFWL010000001">
    <property type="protein sequence ID" value="KAK6729133.1"/>
    <property type="molecule type" value="Genomic_DNA"/>
</dbReference>
<evidence type="ECO:0008006" key="3">
    <source>
        <dbReference type="Google" id="ProtNLM"/>
    </source>
</evidence>
<dbReference type="Proteomes" id="UP001303046">
    <property type="component" value="Unassembled WGS sequence"/>
</dbReference>
<protein>
    <recommendedName>
        <fullName evidence="3">HAT C-terminal dimerisation domain-containing protein</fullName>
    </recommendedName>
</protein>
<keyword evidence="2" id="KW-1185">Reference proteome</keyword>